<dbReference type="EMBL" id="GBXM01078098">
    <property type="protein sequence ID" value="JAH30479.1"/>
    <property type="molecule type" value="Transcribed_RNA"/>
</dbReference>
<protein>
    <submittedName>
        <fullName evidence="1">Uncharacterized protein</fullName>
    </submittedName>
</protein>
<organism evidence="1">
    <name type="scientific">Anguilla anguilla</name>
    <name type="common">European freshwater eel</name>
    <name type="synonym">Muraena anguilla</name>
    <dbReference type="NCBI Taxonomy" id="7936"/>
    <lineage>
        <taxon>Eukaryota</taxon>
        <taxon>Metazoa</taxon>
        <taxon>Chordata</taxon>
        <taxon>Craniata</taxon>
        <taxon>Vertebrata</taxon>
        <taxon>Euteleostomi</taxon>
        <taxon>Actinopterygii</taxon>
        <taxon>Neopterygii</taxon>
        <taxon>Teleostei</taxon>
        <taxon>Anguilliformes</taxon>
        <taxon>Anguillidae</taxon>
        <taxon>Anguilla</taxon>
    </lineage>
</organism>
<reference evidence="1" key="1">
    <citation type="submission" date="2014-11" db="EMBL/GenBank/DDBJ databases">
        <authorList>
            <person name="Amaro Gonzalez C."/>
        </authorList>
    </citation>
    <scope>NUCLEOTIDE SEQUENCE</scope>
</reference>
<sequence length="29" mass="3425">MLTKNLNTHAEHIQITPKISPKKRNLWLV</sequence>
<proteinExistence type="predicted"/>
<accession>A0A0E9RN14</accession>
<dbReference type="AlphaFoldDB" id="A0A0E9RN14"/>
<reference evidence="1" key="2">
    <citation type="journal article" date="2015" name="Fish Shellfish Immunol.">
        <title>Early steps in the European eel (Anguilla anguilla)-Vibrio vulnificus interaction in the gills: Role of the RtxA13 toxin.</title>
        <authorList>
            <person name="Callol A."/>
            <person name="Pajuelo D."/>
            <person name="Ebbesson L."/>
            <person name="Teles M."/>
            <person name="MacKenzie S."/>
            <person name="Amaro C."/>
        </authorList>
    </citation>
    <scope>NUCLEOTIDE SEQUENCE</scope>
</reference>
<name>A0A0E9RN14_ANGAN</name>
<evidence type="ECO:0000313" key="1">
    <source>
        <dbReference type="EMBL" id="JAH30479.1"/>
    </source>
</evidence>